<evidence type="ECO:0000313" key="4">
    <source>
        <dbReference type="EMBL" id="KAK3203634.1"/>
    </source>
</evidence>
<dbReference type="PANTHER" id="PTHR11842:SF10">
    <property type="entry name" value="MITOTIC SPINDLE ASSEMBLY CHECKPOINT PROTEIN MAD2B"/>
    <property type="match status" value="1"/>
</dbReference>
<comment type="caution">
    <text evidence="4">The sequence shown here is derived from an EMBL/GenBank/DDBJ whole genome shotgun (WGS) entry which is preliminary data.</text>
</comment>
<dbReference type="InterPro" id="IPR003511">
    <property type="entry name" value="HORMA_dom"/>
</dbReference>
<dbReference type="AlphaFoldDB" id="A0AAN6LSA3"/>
<gene>
    <name evidence="4" type="ORF">GRF29_106g133339</name>
</gene>
<evidence type="ECO:0000256" key="2">
    <source>
        <dbReference type="SAM" id="MobiDB-lite"/>
    </source>
</evidence>
<dbReference type="PROSITE" id="PS50815">
    <property type="entry name" value="HORMA"/>
    <property type="match status" value="1"/>
</dbReference>
<dbReference type="InterPro" id="IPR045091">
    <property type="entry name" value="Mad2-like"/>
</dbReference>
<name>A0AAN6LSA3_9PLEO</name>
<evidence type="ECO:0000313" key="5">
    <source>
        <dbReference type="Proteomes" id="UP001280581"/>
    </source>
</evidence>
<feature type="domain" description="HORMA" evidence="3">
    <location>
        <begin position="6"/>
        <end position="284"/>
    </location>
</feature>
<dbReference type="EMBL" id="WVTA01000010">
    <property type="protein sequence ID" value="KAK3203634.1"/>
    <property type="molecule type" value="Genomic_DNA"/>
</dbReference>
<keyword evidence="5" id="KW-1185">Reference proteome</keyword>
<organism evidence="4 5">
    <name type="scientific">Pseudopithomyces chartarum</name>
    <dbReference type="NCBI Taxonomy" id="1892770"/>
    <lineage>
        <taxon>Eukaryota</taxon>
        <taxon>Fungi</taxon>
        <taxon>Dikarya</taxon>
        <taxon>Ascomycota</taxon>
        <taxon>Pezizomycotina</taxon>
        <taxon>Dothideomycetes</taxon>
        <taxon>Pleosporomycetidae</taxon>
        <taxon>Pleosporales</taxon>
        <taxon>Massarineae</taxon>
        <taxon>Didymosphaeriaceae</taxon>
        <taxon>Pseudopithomyces</taxon>
    </lineage>
</organism>
<sequence>MPTSFNTTLTAFTHFLTAYIHSICYYRHLYPPDSFLRTRFHNTPAYQSLHPDVCQWILDAVSAVKDELNKGTIARLAIVLFHPGFSPAPYADPYGDSPSGEVKVLERYILDVSAFPALTREQRFMDIAYEKSEEDIRAERDAQAAADEALARELAAEEEALFLGKPVPKRKVQVPAAEDPVAVDLSEQFRAAFIMLATRTSQLEGLPRGCSFNVSMELREEADVDPPLGHPQRWMPSQPSLQRTGRRGAQLEDYGRREGADLGGARVTPIRTVEAGVLRFEAWIEEGRAKFETKWPEPSSVESEAYDW</sequence>
<dbReference type="PANTHER" id="PTHR11842">
    <property type="entry name" value="MITOTIC SPINDLE ASSEMBLY CHECKPOINT PROTEIN MAD2"/>
    <property type="match status" value="1"/>
</dbReference>
<protein>
    <recommendedName>
        <fullName evidence="3">HORMA domain-containing protein</fullName>
    </recommendedName>
</protein>
<dbReference type="SUPFAM" id="SSF56019">
    <property type="entry name" value="The spindle assembly checkpoint protein mad2"/>
    <property type="match status" value="1"/>
</dbReference>
<evidence type="ECO:0000259" key="3">
    <source>
        <dbReference type="PROSITE" id="PS50815"/>
    </source>
</evidence>
<dbReference type="Gene3D" id="3.30.900.10">
    <property type="entry name" value="HORMA domain"/>
    <property type="match status" value="1"/>
</dbReference>
<accession>A0AAN6LSA3</accession>
<proteinExistence type="inferred from homology"/>
<feature type="region of interest" description="Disordered" evidence="2">
    <location>
        <begin position="225"/>
        <end position="249"/>
    </location>
</feature>
<dbReference type="GO" id="GO:0016035">
    <property type="term" value="C:zeta DNA polymerase complex"/>
    <property type="evidence" value="ECO:0007669"/>
    <property type="project" value="TreeGrafter"/>
</dbReference>
<dbReference type="InterPro" id="IPR036570">
    <property type="entry name" value="HORMA_dom_sf"/>
</dbReference>
<reference evidence="4 5" key="1">
    <citation type="submission" date="2021-02" db="EMBL/GenBank/DDBJ databases">
        <title>Genome assembly of Pseudopithomyces chartarum.</title>
        <authorList>
            <person name="Jauregui R."/>
            <person name="Singh J."/>
            <person name="Voisey C."/>
        </authorList>
    </citation>
    <scope>NUCLEOTIDE SEQUENCE [LARGE SCALE GENOMIC DNA]</scope>
    <source>
        <strain evidence="4 5">AGR01</strain>
    </source>
</reference>
<comment type="similarity">
    <text evidence="1">Belongs to the MAD2 family.</text>
</comment>
<dbReference type="Proteomes" id="UP001280581">
    <property type="component" value="Unassembled WGS sequence"/>
</dbReference>
<evidence type="ECO:0000256" key="1">
    <source>
        <dbReference type="ARBA" id="ARBA00010348"/>
    </source>
</evidence>
<dbReference type="Pfam" id="PF02301">
    <property type="entry name" value="HORMA"/>
    <property type="match status" value="1"/>
</dbReference>